<comment type="caution">
    <text evidence="1">The sequence shown here is derived from an EMBL/GenBank/DDBJ whole genome shotgun (WGS) entry which is preliminary data.</text>
</comment>
<organism evidence="1 2">
    <name type="scientific">Araneus ventricosus</name>
    <name type="common">Orbweaver spider</name>
    <name type="synonym">Epeira ventricosa</name>
    <dbReference type="NCBI Taxonomy" id="182803"/>
    <lineage>
        <taxon>Eukaryota</taxon>
        <taxon>Metazoa</taxon>
        <taxon>Ecdysozoa</taxon>
        <taxon>Arthropoda</taxon>
        <taxon>Chelicerata</taxon>
        <taxon>Arachnida</taxon>
        <taxon>Araneae</taxon>
        <taxon>Araneomorphae</taxon>
        <taxon>Entelegynae</taxon>
        <taxon>Araneoidea</taxon>
        <taxon>Araneidae</taxon>
        <taxon>Araneus</taxon>
    </lineage>
</organism>
<keyword evidence="2" id="KW-1185">Reference proteome</keyword>
<proteinExistence type="predicted"/>
<sequence length="75" mass="8396">MVINEFIPWIAGMCFDPGTIVNNLCSRGASDNLIKQSKFLYQVAPEAPLTDRTRPETSEILTWLTNATEGFQPVH</sequence>
<accession>A0A4Y2F8D5</accession>
<dbReference type="AlphaFoldDB" id="A0A4Y2F8D5"/>
<gene>
    <name evidence="1" type="ORF">AVEN_239868_1</name>
</gene>
<dbReference type="EMBL" id="BGPR01000848">
    <property type="protein sequence ID" value="GBM37723.1"/>
    <property type="molecule type" value="Genomic_DNA"/>
</dbReference>
<reference evidence="1 2" key="1">
    <citation type="journal article" date="2019" name="Sci. Rep.">
        <title>Orb-weaving spider Araneus ventricosus genome elucidates the spidroin gene catalogue.</title>
        <authorList>
            <person name="Kono N."/>
            <person name="Nakamura H."/>
            <person name="Ohtoshi R."/>
            <person name="Moran D.A.P."/>
            <person name="Shinohara A."/>
            <person name="Yoshida Y."/>
            <person name="Fujiwara M."/>
            <person name="Mori M."/>
            <person name="Tomita M."/>
            <person name="Arakawa K."/>
        </authorList>
    </citation>
    <scope>NUCLEOTIDE SEQUENCE [LARGE SCALE GENOMIC DNA]</scope>
</reference>
<name>A0A4Y2F8D5_ARAVE</name>
<dbReference type="Proteomes" id="UP000499080">
    <property type="component" value="Unassembled WGS sequence"/>
</dbReference>
<evidence type="ECO:0000313" key="1">
    <source>
        <dbReference type="EMBL" id="GBM37723.1"/>
    </source>
</evidence>
<protein>
    <submittedName>
        <fullName evidence="1">Uncharacterized protein</fullName>
    </submittedName>
</protein>
<evidence type="ECO:0000313" key="2">
    <source>
        <dbReference type="Proteomes" id="UP000499080"/>
    </source>
</evidence>